<feature type="transmembrane region" description="Helical" evidence="6">
    <location>
        <begin position="61"/>
        <end position="82"/>
    </location>
</feature>
<evidence type="ECO:0000256" key="2">
    <source>
        <dbReference type="ARBA" id="ARBA00022692"/>
    </source>
</evidence>
<dbReference type="PROSITE" id="PS01005">
    <property type="entry name" value="FORMATE_NITRITE_TP_1"/>
    <property type="match status" value="1"/>
</dbReference>
<dbReference type="PANTHER" id="PTHR30520:SF6">
    <property type="entry name" value="FORMATE_NITRATE FAMILY TRANSPORTER (EUROFUNG)"/>
    <property type="match status" value="1"/>
</dbReference>
<name>G7V7U1_THELD</name>
<proteinExistence type="inferred from homology"/>
<evidence type="ECO:0000256" key="3">
    <source>
        <dbReference type="ARBA" id="ARBA00022989"/>
    </source>
</evidence>
<dbReference type="InterPro" id="IPR023271">
    <property type="entry name" value="Aquaporin-like"/>
</dbReference>
<dbReference type="GO" id="GO:0015499">
    <property type="term" value="F:formate transmembrane transporter activity"/>
    <property type="evidence" value="ECO:0007669"/>
    <property type="project" value="TreeGrafter"/>
</dbReference>
<reference evidence="7 8" key="2">
    <citation type="journal article" date="2012" name="Stand. Genomic Sci.">
        <title>Genome sequence of the moderately thermophilic, amino-acid-degrading and sulfur-reducing bacterium Thermovirga lienii type strain (Cas60314(T)).</title>
        <authorList>
            <person name="Goker M."/>
            <person name="Saunders E."/>
            <person name="Lapidus A."/>
            <person name="Nolan M."/>
            <person name="Lucas S."/>
            <person name="Hammon N."/>
            <person name="Deshpande S."/>
            <person name="Cheng J.F."/>
            <person name="Han C."/>
            <person name="Tapia R."/>
            <person name="Goodwin L.A."/>
            <person name="Pitluck S."/>
            <person name="Liolios K."/>
            <person name="Mavromatis K."/>
            <person name="Pagani I."/>
            <person name="Ivanova N."/>
            <person name="Mikhailova N."/>
            <person name="Pati A."/>
            <person name="Chen A."/>
            <person name="Palaniappan K."/>
            <person name="Land M."/>
            <person name="Chang Y.J."/>
            <person name="Jeffries C.D."/>
            <person name="Brambilla E.M."/>
            <person name="Rohde M."/>
            <person name="Spring S."/>
            <person name="Detter J.C."/>
            <person name="Woyke T."/>
            <person name="Bristow J."/>
            <person name="Eisen J.A."/>
            <person name="Markowitz V."/>
            <person name="Hugenholtz P."/>
            <person name="Kyrpides N.C."/>
            <person name="Klenk H.P."/>
        </authorList>
    </citation>
    <scope>NUCLEOTIDE SEQUENCE [LARGE SCALE GENOMIC DNA]</scope>
    <source>
        <strain evidence="8">ATCC BAA-1197 / DSM 17291 / Cas60314</strain>
    </source>
</reference>
<accession>G7V7U1</accession>
<evidence type="ECO:0000313" key="8">
    <source>
        <dbReference type="Proteomes" id="UP000005868"/>
    </source>
</evidence>
<dbReference type="KEGG" id="tli:Tlie_1623"/>
<keyword evidence="3 6" id="KW-1133">Transmembrane helix</keyword>
<dbReference type="eggNOG" id="COG2116">
    <property type="taxonomic scope" value="Bacteria"/>
</dbReference>
<keyword evidence="8" id="KW-1185">Reference proteome</keyword>
<dbReference type="InterPro" id="IPR000292">
    <property type="entry name" value="For/NO2_transpt"/>
</dbReference>
<evidence type="ECO:0000256" key="5">
    <source>
        <dbReference type="ARBA" id="ARBA00049660"/>
    </source>
</evidence>
<dbReference type="GO" id="GO:0005886">
    <property type="term" value="C:plasma membrane"/>
    <property type="evidence" value="ECO:0007669"/>
    <property type="project" value="TreeGrafter"/>
</dbReference>
<dbReference type="AlphaFoldDB" id="G7V7U1"/>
<evidence type="ECO:0000313" key="7">
    <source>
        <dbReference type="EMBL" id="AER67345.1"/>
    </source>
</evidence>
<dbReference type="EMBL" id="CP003096">
    <property type="protein sequence ID" value="AER67345.1"/>
    <property type="molecule type" value="Genomic_DNA"/>
</dbReference>
<dbReference type="InterPro" id="IPR024002">
    <property type="entry name" value="For/NO2_transpt_CS"/>
</dbReference>
<dbReference type="Proteomes" id="UP000005868">
    <property type="component" value="Chromosome"/>
</dbReference>
<feature type="transmembrane region" description="Helical" evidence="6">
    <location>
        <begin position="180"/>
        <end position="199"/>
    </location>
</feature>
<dbReference type="HOGENOM" id="CLU_036896_3_0_0"/>
<comment type="similarity">
    <text evidence="5">Belongs to the FNT transporter (TC 1.A.16) family.</text>
</comment>
<sequence>MSFKTPSELAQGACSVAVSKSRWSVVQMLILGIFAGAYIGFAGFLYTVVTHDLVGFAGVGFTKFLGGAVFSVGLMLVVIAGGELFTGNCMMPMGILSGCVTTGQVLRNWLWVYLANFLGSVLVAFLVFHSGLAAGPVGAHALKIAAGKMSLTFKEALVRGILCNWLVVLAVWMSMAATDVVGKIFAIFFPIMAFVASGFEHSIANMYFMFLGMLLKGSEKVAGLANIPEGKLAYVGWEGFFHNLIPVTIGNVIGGVFFVAILYFVVFKDKLKEN</sequence>
<dbReference type="NCBIfam" id="TIGR00790">
    <property type="entry name" value="fnt"/>
    <property type="match status" value="1"/>
</dbReference>
<comment type="subcellular location">
    <subcellularLocation>
        <location evidence="1">Membrane</location>
        <topology evidence="1">Multi-pass membrane protein</topology>
    </subcellularLocation>
</comment>
<keyword evidence="4 6" id="KW-0472">Membrane</keyword>
<feature type="transmembrane region" description="Helical" evidence="6">
    <location>
        <begin position="156"/>
        <end position="174"/>
    </location>
</feature>
<reference evidence="8" key="1">
    <citation type="submission" date="2011-10" db="EMBL/GenBank/DDBJ databases">
        <title>The complete genome of chromosome of Thermovirga lienii DSM 17291.</title>
        <authorList>
            <consortium name="US DOE Joint Genome Institute (JGI-PGF)"/>
            <person name="Lucas S."/>
            <person name="Copeland A."/>
            <person name="Lapidus A."/>
            <person name="Glavina del Rio T."/>
            <person name="Dalin E."/>
            <person name="Tice H."/>
            <person name="Bruce D."/>
            <person name="Goodwin L."/>
            <person name="Pitluck S."/>
            <person name="Peters L."/>
            <person name="Mikhailova N."/>
            <person name="Saunders E."/>
            <person name="Kyrpides N."/>
            <person name="Mavromatis K."/>
            <person name="Ivanova N."/>
            <person name="Last F.I."/>
            <person name="Brettin T."/>
            <person name="Detter J.C."/>
            <person name="Han C."/>
            <person name="Larimer F."/>
            <person name="Land M."/>
            <person name="Hauser L."/>
            <person name="Markowitz V."/>
            <person name="Cheng J.-F."/>
            <person name="Hugenholtz P."/>
            <person name="Woyke T."/>
            <person name="Wu D."/>
            <person name="Spring S."/>
            <person name="Schroeder M."/>
            <person name="Brambilla E.-M."/>
            <person name="Klenk H.-P."/>
            <person name="Eisen J.A."/>
        </authorList>
    </citation>
    <scope>NUCLEOTIDE SEQUENCE [LARGE SCALE GENOMIC DNA]</scope>
    <source>
        <strain evidence="8">ATCC BAA-1197 / DSM 17291 / Cas60314</strain>
    </source>
</reference>
<evidence type="ECO:0000256" key="1">
    <source>
        <dbReference type="ARBA" id="ARBA00004141"/>
    </source>
</evidence>
<dbReference type="Pfam" id="PF01226">
    <property type="entry name" value="Form_Nir_trans"/>
    <property type="match status" value="1"/>
</dbReference>
<feature type="transmembrane region" description="Helical" evidence="6">
    <location>
        <begin position="245"/>
        <end position="266"/>
    </location>
</feature>
<evidence type="ECO:0000256" key="6">
    <source>
        <dbReference type="SAM" id="Phobius"/>
    </source>
</evidence>
<dbReference type="PANTHER" id="PTHR30520">
    <property type="entry name" value="FORMATE TRANSPORTER-RELATED"/>
    <property type="match status" value="1"/>
</dbReference>
<keyword evidence="2 6" id="KW-0812">Transmembrane</keyword>
<dbReference type="OrthoDB" id="9786493at2"/>
<feature type="transmembrane region" description="Helical" evidence="6">
    <location>
        <begin position="25"/>
        <end position="49"/>
    </location>
</feature>
<protein>
    <submittedName>
        <fullName evidence="7">Formate/nitrite transporter</fullName>
    </submittedName>
</protein>
<dbReference type="Gene3D" id="1.20.1080.10">
    <property type="entry name" value="Glycerol uptake facilitator protein"/>
    <property type="match status" value="1"/>
</dbReference>
<dbReference type="STRING" id="580340.Tlie_1623"/>
<feature type="transmembrane region" description="Helical" evidence="6">
    <location>
        <begin position="110"/>
        <end position="135"/>
    </location>
</feature>
<evidence type="ECO:0000256" key="4">
    <source>
        <dbReference type="ARBA" id="ARBA00023136"/>
    </source>
</evidence>
<organism evidence="7 8">
    <name type="scientific">Thermovirga lienii (strain ATCC BAA-1197 / DSM 17291 / Cas60314)</name>
    <dbReference type="NCBI Taxonomy" id="580340"/>
    <lineage>
        <taxon>Bacteria</taxon>
        <taxon>Thermotogati</taxon>
        <taxon>Synergistota</taxon>
        <taxon>Synergistia</taxon>
        <taxon>Synergistales</taxon>
        <taxon>Thermovirgaceae</taxon>
        <taxon>Thermovirga</taxon>
    </lineage>
</organism>
<gene>
    <name evidence="7" type="ordered locus">Tlie_1623</name>
</gene>